<feature type="region of interest" description="Disordered" evidence="1">
    <location>
        <begin position="23"/>
        <end position="66"/>
    </location>
</feature>
<dbReference type="EMBL" id="JAQOWY010000113">
    <property type="protein sequence ID" value="KAK1850686.1"/>
    <property type="molecule type" value="Genomic_DNA"/>
</dbReference>
<reference evidence="2" key="1">
    <citation type="submission" date="2023-01" db="EMBL/GenBank/DDBJ databases">
        <title>Colletotrichum chrysophilum M932 genome sequence.</title>
        <authorList>
            <person name="Baroncelli R."/>
        </authorList>
    </citation>
    <scope>NUCLEOTIDE SEQUENCE</scope>
    <source>
        <strain evidence="2">M932</strain>
    </source>
</reference>
<sequence>MTLPSMSTMREVIVGLETLWGPPALRPSKPQYPPLQAHTSHHAGPRAEAALGQVQHRQPSPSLPSSPIHLISQLRTSAIAMTCSSAS</sequence>
<dbReference type="AlphaFoldDB" id="A0AAD9AM23"/>
<gene>
    <name evidence="2" type="ORF">CCHR01_06671</name>
</gene>
<evidence type="ECO:0000313" key="3">
    <source>
        <dbReference type="Proteomes" id="UP001243330"/>
    </source>
</evidence>
<protein>
    <submittedName>
        <fullName evidence="2">Uncharacterized protein</fullName>
    </submittedName>
</protein>
<organism evidence="2 3">
    <name type="scientific">Colletotrichum chrysophilum</name>
    <dbReference type="NCBI Taxonomy" id="1836956"/>
    <lineage>
        <taxon>Eukaryota</taxon>
        <taxon>Fungi</taxon>
        <taxon>Dikarya</taxon>
        <taxon>Ascomycota</taxon>
        <taxon>Pezizomycotina</taxon>
        <taxon>Sordariomycetes</taxon>
        <taxon>Hypocreomycetidae</taxon>
        <taxon>Glomerellales</taxon>
        <taxon>Glomerellaceae</taxon>
        <taxon>Colletotrichum</taxon>
        <taxon>Colletotrichum gloeosporioides species complex</taxon>
    </lineage>
</organism>
<name>A0AAD9AM23_9PEZI</name>
<comment type="caution">
    <text evidence="2">The sequence shown here is derived from an EMBL/GenBank/DDBJ whole genome shotgun (WGS) entry which is preliminary data.</text>
</comment>
<keyword evidence="3" id="KW-1185">Reference proteome</keyword>
<evidence type="ECO:0000256" key="1">
    <source>
        <dbReference type="SAM" id="MobiDB-lite"/>
    </source>
</evidence>
<evidence type="ECO:0000313" key="2">
    <source>
        <dbReference type="EMBL" id="KAK1850686.1"/>
    </source>
</evidence>
<accession>A0AAD9AM23</accession>
<dbReference type="Proteomes" id="UP001243330">
    <property type="component" value="Unassembled WGS sequence"/>
</dbReference>
<proteinExistence type="predicted"/>